<evidence type="ECO:0000313" key="1">
    <source>
        <dbReference type="EMBL" id="ARV77284.1"/>
    </source>
</evidence>
<accession>A0A1Y0SXE9</accession>
<protein>
    <submittedName>
        <fullName evidence="1">Uncharacterized protein</fullName>
    </submittedName>
</protein>
<organism evidence="1 2">
    <name type="scientific">Pseudomonas phage Noxifer</name>
    <dbReference type="NCBI Taxonomy" id="2006684"/>
    <lineage>
        <taxon>Viruses</taxon>
        <taxon>Duplodnaviria</taxon>
        <taxon>Heunggongvirae</taxon>
        <taxon>Uroviricota</taxon>
        <taxon>Caudoviricetes</taxon>
        <taxon>Chimalliviridae</taxon>
        <taxon>Noxifervirus</taxon>
        <taxon>Noxifervirus noxifer</taxon>
    </lineage>
</organism>
<gene>
    <name evidence="1" type="ORF">NOXIFER_115</name>
</gene>
<reference evidence="1 2" key="1">
    <citation type="submission" date="2017-05" db="EMBL/GenBank/DDBJ databases">
        <authorList>
            <person name="Song R."/>
            <person name="Chenine A.L."/>
            <person name="Ruprecht R.M."/>
        </authorList>
    </citation>
    <scope>NUCLEOTIDE SEQUENCE [LARGE SCALE GENOMIC DNA]</scope>
</reference>
<keyword evidence="2" id="KW-1185">Reference proteome</keyword>
<name>A0A1Y0SXE9_9CAUD</name>
<evidence type="ECO:0000313" key="2">
    <source>
        <dbReference type="Proteomes" id="UP000224829"/>
    </source>
</evidence>
<proteinExistence type="predicted"/>
<sequence>MSEKRSQLLQGQTLKEMAEHACTLSALDEGRFHRWEFGKNQGMVYATETYCVFFNAKEEAFTGSFSVFADREYKRKFMEVATLLYKRRFSMEHLFEMMDNLNMVSPQVKLDVQELIDYETSFNAHIAATGGVL</sequence>
<dbReference type="Proteomes" id="UP000224829">
    <property type="component" value="Segment"/>
</dbReference>
<dbReference type="EMBL" id="MF063068">
    <property type="protein sequence ID" value="ARV77284.1"/>
    <property type="molecule type" value="Genomic_DNA"/>
</dbReference>